<sequence>MSAGAGKACGLVLLMLLSSVLWLAPPAEVAEPAVLEDLSTDSEAGSRALTIWSSTIDVNGDYTVAAGDELRILAGTIIRMGPGVRIYIEGKIVAQGTQLDPISVEVQSGFTWHDGFQFNATSRNRGSSMRNITFEDAQFGITIKDSNPVIEDAYFDNVDLVGIDLFDSASPVIRRSTFQDGGQDVHGSMTNWRYGIGLSVGAGSAPFVDDVTFDNQITRAISYWGNSGGLLRNINISNVGGATMNISAGVFIEDSRPLIEDLNISKCDNGVYILHRTDTIVTRPVIRRATIGDSQYTGIMMTKVDRFNFSTYMMARFHDIEVFGTGGPNAASPGIGIASVFLNTSGAWIENADIHDNAVNGIKLYMTDPSTTIVNATVARSGKPLGGTNDRAGVFSRSSNNGGASLQNLEVSESPGSGIFVSKGSITGSNWHSHNNSAQGLSVSELFPYVDDVLLANNGQSGLRVYDSKQVWLSNLTTRSNGFSAPSPQSGTGMVFVKSNDLMAAGNVVQCIDCTSENDNWGAIRVEDSVDLRFVDLTVRDPVLAAGQSAIVMDDSNMNWQGWIEIEGAEIYTNTTAGTPAIQLDDVDVRINGMNIHGSNGGIDWTGRSLTSSLSNSSLVGTDCLTINDIPTFESWGLDLSGCSGNFAISSSDVNLTNFVQGGVALAITGSSYIRAISSSVTIPVLPPGATLDEMWFVDLWAVNQHGHGLPYSAVNVSFSQLETDFSFTMPYGGNQVLGPFVGQRHTITGSSAVTDISTDCTYDNTSGSTGPDSLTLDLSYYLCTITLVNQPPLIIWDEPLNNTVTSSGAEIWFNASNSWDLDNDPITFQWTSDVDGDTTSFCGGFGNGVVPGDLLVNGLVGQGACILSDGEHQITLTVCDDQGNCASETRTITFVNLPPSVIVQTTPALDWDGVLRLNYTENLHVNASDTTDAEGDMIQTGEWTDYEQSGIPVATSYPLEWNRTFEFAPGREFTYTMAFSDGLNPPVYYNLSVEVQNEYPHPSFTVSRDSNLSESLVTFDGTASFDPEGDPIDSWWHSDIDGDLAAEVGNPLALQTHLSQGTHTLSLRLSDDDSYHVNQWSNPFEITLKVVNSPPRTQITLPANGTTGNSGQIIDFSAYGSGDWDAPCSEAFADMSTGWWCNPGSPATPDTVTPVWTSDLLSEPFGTDWEVQARLPAGVNVVTLTVSDGVNPVQTTSVMLDISKSAPILVLASPFDGIEVVSDEVILFDPQQSWDPDGDNFILTVTSDLLTEPILDGVSPAFWYSRYVPAGEHLLTFTLTDADNMSSSETRSIIVLASPPVAIIGSPIDGESFDPGTNVQFTGNESWDADGDIVLYRWYLGAGAGAVLLNETANANQTLPPGNHRISLQVKDTRGASGWAYANITVRSSWPIITDLIHEPARLEAGVPASVVARAFVDDADMTTWECMAWATQGGIEKEFNLNDNGTGQDSRAGDGIWEGAVTVEPGREGWMSLEVVCRDGPTDEPRLSNRLSVTIPVDGATQQASFFDVISGNAFTLILAIVALLIVSGVAMVVIRRRRLDADLAMIESWGATGFTGEDDTLFDDVPTPDEDQELPFEEEPEAEEIKGAPDLDADLDADLDMDLDVNLDTDEIEGAPDLD</sequence>
<dbReference type="InterPro" id="IPR039448">
    <property type="entry name" value="Beta_helix"/>
</dbReference>
<protein>
    <recommendedName>
        <fullName evidence="3">PKD/Chitinase domain-containing protein</fullName>
    </recommendedName>
</protein>
<dbReference type="Gene3D" id="2.160.20.10">
    <property type="entry name" value="Single-stranded right-handed beta-helix, Pectin lyase-like"/>
    <property type="match status" value="1"/>
</dbReference>
<evidence type="ECO:0000256" key="1">
    <source>
        <dbReference type="SAM" id="MobiDB-lite"/>
    </source>
</evidence>
<organism evidence="4">
    <name type="scientific">uncultured marine group II/III euryarchaeote KM3_155_G07</name>
    <dbReference type="NCBI Taxonomy" id="1457898"/>
    <lineage>
        <taxon>Archaea</taxon>
        <taxon>Methanobacteriati</taxon>
        <taxon>Methanobacteriota</taxon>
        <taxon>environmental samples</taxon>
    </lineage>
</organism>
<feature type="domain" description="PKD/Chitinase" evidence="3">
    <location>
        <begin position="802"/>
        <end position="898"/>
    </location>
</feature>
<evidence type="ECO:0000259" key="3">
    <source>
        <dbReference type="SMART" id="SM00089"/>
    </source>
</evidence>
<dbReference type="InterPro" id="IPR035986">
    <property type="entry name" value="PKD_dom_sf"/>
</dbReference>
<dbReference type="InterPro" id="IPR006626">
    <property type="entry name" value="PbH1"/>
</dbReference>
<keyword evidence="2" id="KW-0812">Transmembrane</keyword>
<dbReference type="InterPro" id="IPR022409">
    <property type="entry name" value="PKD/Chitinase_dom"/>
</dbReference>
<accession>A0A075GKN9</accession>
<dbReference type="InterPro" id="IPR011050">
    <property type="entry name" value="Pectin_lyase_fold/virulence"/>
</dbReference>
<feature type="transmembrane region" description="Helical" evidence="2">
    <location>
        <begin position="1516"/>
        <end position="1537"/>
    </location>
</feature>
<dbReference type="EMBL" id="KF900644">
    <property type="protein sequence ID" value="AIF02233.1"/>
    <property type="molecule type" value="Genomic_DNA"/>
</dbReference>
<dbReference type="InterPro" id="IPR000601">
    <property type="entry name" value="PKD_dom"/>
</dbReference>
<keyword evidence="2" id="KW-0472">Membrane</keyword>
<dbReference type="SUPFAM" id="SSF49299">
    <property type="entry name" value="PKD domain"/>
    <property type="match status" value="1"/>
</dbReference>
<dbReference type="Pfam" id="PF13229">
    <property type="entry name" value="Beta_helix"/>
    <property type="match status" value="1"/>
</dbReference>
<evidence type="ECO:0000313" key="4">
    <source>
        <dbReference type="EMBL" id="AIF02233.1"/>
    </source>
</evidence>
<dbReference type="SMART" id="SM00710">
    <property type="entry name" value="PbH1"/>
    <property type="match status" value="10"/>
</dbReference>
<proteinExistence type="predicted"/>
<dbReference type="Gene3D" id="2.60.40.10">
    <property type="entry name" value="Immunoglobulins"/>
    <property type="match status" value="3"/>
</dbReference>
<feature type="domain" description="PKD/Chitinase" evidence="3">
    <location>
        <begin position="1302"/>
        <end position="1390"/>
    </location>
</feature>
<feature type="domain" description="PKD/Chitinase" evidence="3">
    <location>
        <begin position="1002"/>
        <end position="1094"/>
    </location>
</feature>
<dbReference type="SUPFAM" id="SSF51126">
    <property type="entry name" value="Pectin lyase-like"/>
    <property type="match status" value="1"/>
</dbReference>
<dbReference type="Pfam" id="PF00801">
    <property type="entry name" value="PKD"/>
    <property type="match status" value="1"/>
</dbReference>
<name>A0A075GKN9_9EURY</name>
<keyword evidence="2" id="KW-1133">Transmembrane helix</keyword>
<dbReference type="SMART" id="SM00089">
    <property type="entry name" value="PKD"/>
    <property type="match status" value="3"/>
</dbReference>
<feature type="region of interest" description="Disordered" evidence="1">
    <location>
        <begin position="1560"/>
        <end position="1597"/>
    </location>
</feature>
<dbReference type="InterPro" id="IPR012334">
    <property type="entry name" value="Pectin_lyas_fold"/>
</dbReference>
<dbReference type="InterPro" id="IPR013783">
    <property type="entry name" value="Ig-like_fold"/>
</dbReference>
<reference evidence="4" key="1">
    <citation type="journal article" date="2014" name="Genome Biol. Evol.">
        <title>Pangenome evidence for extensive interdomain horizontal transfer affecting lineage core and shell genes in uncultured planktonic thaumarchaeota and euryarchaeota.</title>
        <authorList>
            <person name="Deschamps P."/>
            <person name="Zivanovic Y."/>
            <person name="Moreira D."/>
            <person name="Rodriguez-Valera F."/>
            <person name="Lopez-Garcia P."/>
        </authorList>
    </citation>
    <scope>NUCLEOTIDE SEQUENCE</scope>
</reference>
<feature type="compositionally biased region" description="Acidic residues" evidence="1">
    <location>
        <begin position="1560"/>
        <end position="1585"/>
    </location>
</feature>
<evidence type="ECO:0000256" key="2">
    <source>
        <dbReference type="SAM" id="Phobius"/>
    </source>
</evidence>